<dbReference type="PATRIC" id="fig|199.248.peg.1371"/>
<dbReference type="PANTHER" id="PTHR33525">
    <property type="match status" value="1"/>
</dbReference>
<evidence type="ECO:0000313" key="3">
    <source>
        <dbReference type="EMBL" id="ORI09032.1"/>
    </source>
</evidence>
<dbReference type="EMBL" id="LVWL01000017">
    <property type="protein sequence ID" value="ORI09032.1"/>
    <property type="molecule type" value="Genomic_DNA"/>
</dbReference>
<dbReference type="Pfam" id="PF08668">
    <property type="entry name" value="HDOD"/>
    <property type="match status" value="1"/>
</dbReference>
<evidence type="ECO:0000259" key="1">
    <source>
        <dbReference type="PROSITE" id="PS51833"/>
    </source>
</evidence>
<evidence type="ECO:0000313" key="5">
    <source>
        <dbReference type="EMBL" id="QPH84795.1"/>
    </source>
</evidence>
<protein>
    <submittedName>
        <fullName evidence="5">HDOD domain-containing protein</fullName>
    </submittedName>
    <submittedName>
        <fullName evidence="2">HDOD domain-containing signal-transduction protein</fullName>
    </submittedName>
    <submittedName>
        <fullName evidence="3">Histidine kinase</fullName>
    </submittedName>
</protein>
<dbReference type="PANTHER" id="PTHR33525:SF4">
    <property type="entry name" value="CYCLIC DI-GMP PHOSPHODIESTERASE CDGJ"/>
    <property type="match status" value="1"/>
</dbReference>
<dbReference type="InterPro" id="IPR013976">
    <property type="entry name" value="HDOD"/>
</dbReference>
<dbReference type="Gene3D" id="1.10.3210.10">
    <property type="entry name" value="Hypothetical protein af1432"/>
    <property type="match status" value="1"/>
</dbReference>
<proteinExistence type="predicted"/>
<dbReference type="GeneID" id="28663005"/>
<feature type="domain" description="HDOD" evidence="1">
    <location>
        <begin position="12"/>
        <end position="212"/>
    </location>
</feature>
<dbReference type="RefSeq" id="WP_021091523.1">
    <property type="nucleotide sequence ID" value="NZ_CABMKP010000009.1"/>
</dbReference>
<dbReference type="KEGG" id="ccoc:CCON33237_1328"/>
<dbReference type="EMBL" id="CP049274">
    <property type="protein sequence ID" value="QPH84795.1"/>
    <property type="molecule type" value="Genomic_DNA"/>
</dbReference>
<evidence type="ECO:0000313" key="7">
    <source>
        <dbReference type="Proteomes" id="UP000192671"/>
    </source>
</evidence>
<name>A0A0M3V2I6_9BACT</name>
<accession>A0A0M3V2I6</accession>
<dbReference type="PROSITE" id="PS51833">
    <property type="entry name" value="HDOD"/>
    <property type="match status" value="1"/>
</dbReference>
<dbReference type="EMBL" id="NDYR01000009">
    <property type="protein sequence ID" value="OUT17940.1"/>
    <property type="molecule type" value="Genomic_DNA"/>
</dbReference>
<dbReference type="Proteomes" id="UP000594630">
    <property type="component" value="Chromosome"/>
</dbReference>
<evidence type="ECO:0000313" key="8">
    <source>
        <dbReference type="Proteomes" id="UP000196534"/>
    </source>
</evidence>
<dbReference type="EMBL" id="CP012541">
    <property type="protein sequence ID" value="ALF47988.1"/>
    <property type="molecule type" value="Genomic_DNA"/>
</dbReference>
<dbReference type="Proteomes" id="UP000192671">
    <property type="component" value="Unassembled WGS sequence"/>
</dbReference>
<evidence type="ECO:0000313" key="9">
    <source>
        <dbReference type="Proteomes" id="UP000594630"/>
    </source>
</evidence>
<keyword evidence="3" id="KW-0418">Kinase</keyword>
<dbReference type="InterPro" id="IPR052340">
    <property type="entry name" value="RNase_Y/CdgJ"/>
</dbReference>
<gene>
    <name evidence="3" type="ORF">A3835_01740</name>
    <name evidence="4" type="ORF">B9N61_06275</name>
    <name evidence="2" type="ORF">CCON33237_1328</name>
    <name evidence="5" type="ORF">CVT06_06770</name>
</gene>
<dbReference type="Proteomes" id="UP000066049">
    <property type="component" value="Chromosome"/>
</dbReference>
<dbReference type="GO" id="GO:0016301">
    <property type="term" value="F:kinase activity"/>
    <property type="evidence" value="ECO:0007669"/>
    <property type="project" value="UniProtKB-KW"/>
</dbReference>
<reference evidence="5 9" key="5">
    <citation type="journal article" date="2018" name="Emerg. Microbes Infect.">
        <title>Genomic analysis of oral Campylobacter concisus strains identified a potential bacterial molecular marker associated with active Crohn's disease.</title>
        <authorList>
            <person name="Liu F."/>
            <person name="Ma R."/>
            <person name="Tay C.Y.A."/>
            <person name="Octavia S."/>
            <person name="Lan R."/>
            <person name="Chung H.K.L."/>
            <person name="Riordan S.M."/>
            <person name="Grimm M.C."/>
            <person name="Leong R.W."/>
            <person name="Tanaka M.M."/>
            <person name="Connor S."/>
            <person name="Zhang L."/>
        </authorList>
    </citation>
    <scope>NUCLEOTIDE SEQUENCE [LARGE SCALE GENOMIC DNA]</scope>
    <source>
        <strain evidence="5 9">P10CDO-S2</strain>
    </source>
</reference>
<reference evidence="6" key="1">
    <citation type="submission" date="2015-08" db="EMBL/GenBank/DDBJ databases">
        <title>Comparative genomics of the Campylobacter concisus group.</title>
        <authorList>
            <person name="Miller W.G."/>
            <person name="Yee E."/>
            <person name="Chapman M.H."/>
            <person name="Huynh S."/>
            <person name="Bono J.L."/>
            <person name="On S.L.W."/>
            <person name="St Leger J."/>
            <person name="Foster G."/>
            <person name="Parker C.T."/>
        </authorList>
    </citation>
    <scope>NUCLEOTIDE SEQUENCE [LARGE SCALE GENOMIC DNA]</scope>
    <source>
        <strain evidence="6">ATCC 33237</strain>
    </source>
</reference>
<sequence>MNESVFKKIKALPPLDDTVIQIQRLHADENSSISDLTKVVEKDPMLTANILRSANSPLYGFSQEITTIARAISLFGMATIRGFALSSTIKKSFSINLEPYGITTQDFLNISIIQNALMYNWHSKVNPKSLEILSPASFMLEIGKIVLAHELAENKQDVEFREKLKNISSPIDLALFETEILDMSNEEVTAKIFEQWNLETELSSSILYSNNPEEAPDHIKDYAKALKVIKTAVNIFNQLDDISIQNTLPLLDEYGFGHDTFLMAVAKVKDNL</sequence>
<dbReference type="AlphaFoldDB" id="A0A0M3V2I6"/>
<evidence type="ECO:0000313" key="2">
    <source>
        <dbReference type="EMBL" id="ALF47988.1"/>
    </source>
</evidence>
<evidence type="ECO:0000313" key="4">
    <source>
        <dbReference type="EMBL" id="OUT17940.1"/>
    </source>
</evidence>
<organism evidence="2 6">
    <name type="scientific">Campylobacter concisus</name>
    <dbReference type="NCBI Taxonomy" id="199"/>
    <lineage>
        <taxon>Bacteria</taxon>
        <taxon>Pseudomonadati</taxon>
        <taxon>Campylobacterota</taxon>
        <taxon>Epsilonproteobacteria</taxon>
        <taxon>Campylobacterales</taxon>
        <taxon>Campylobacteraceae</taxon>
        <taxon>Campylobacter</taxon>
    </lineage>
</organism>
<reference evidence="2" key="2">
    <citation type="submission" date="2016-07" db="EMBL/GenBank/DDBJ databases">
        <title>Comparative genomics of the Campylobacter concisus group.</title>
        <authorList>
            <person name="Miller W.G."/>
            <person name="Yee E."/>
            <person name="Chapman M.H."/>
            <person name="Huynh S."/>
            <person name="Bono J.L."/>
            <person name="On S.L.W."/>
            <person name="StLeger J."/>
            <person name="Foster G."/>
            <person name="Parker C.T."/>
        </authorList>
    </citation>
    <scope>NUCLEOTIDE SEQUENCE</scope>
    <source>
        <strain evidence="2">ATCC 33237</strain>
    </source>
</reference>
<dbReference type="Proteomes" id="UP000196534">
    <property type="component" value="Unassembled WGS sequence"/>
</dbReference>
<reference evidence="4 8" key="4">
    <citation type="submission" date="2017-04" db="EMBL/GenBank/DDBJ databases">
        <title>Complete genome of Campylobacter concisus ATCC 33237T and draft genomes for an additional eight well characterized C. concisus strains.</title>
        <authorList>
            <person name="Cornelius A.J."/>
            <person name="Miller W.G."/>
            <person name="Lastovica A.J."/>
            <person name="On S.L."/>
            <person name="French N.P."/>
            <person name="Vandenberg O."/>
            <person name="Biggs P.J."/>
        </authorList>
    </citation>
    <scope>NUCLEOTIDE SEQUENCE [LARGE SCALE GENOMIC DNA]</scope>
    <source>
        <strain evidence="4 8">Lasto205.94</strain>
    </source>
</reference>
<reference evidence="3 7" key="3">
    <citation type="journal article" date="2017" name="Gene Rep">
        <title>The ribosomal RNA operon (rrn) of Campylobacter concisus supports molecular typing to genomospecies level.</title>
        <authorList>
            <person name="Huq M."/>
            <person name="Van T.T.H."/>
            <person name="Gurtler V."/>
            <person name="Elshagmani E."/>
            <person name="Allemailem K.S."/>
            <person name="Smooker P.M."/>
            <person name="Istivan T.S."/>
        </authorList>
    </citation>
    <scope>NUCLEOTIDE SEQUENCE [LARGE SCALE GENOMIC DNA]</scope>
    <source>
        <strain evidence="3 7">RCH 26</strain>
    </source>
</reference>
<dbReference type="SUPFAM" id="SSF109604">
    <property type="entry name" value="HD-domain/PDEase-like"/>
    <property type="match status" value="1"/>
</dbReference>
<keyword evidence="3" id="KW-0808">Transferase</keyword>
<reference evidence="5" key="6">
    <citation type="submission" date="2020-02" db="EMBL/GenBank/DDBJ databases">
        <title>Analysis of Completed Campylobacter concisus Genomes Identified Genomospecies Features, Novel plasmids and Their Association with Severe Ulcerative Colitis.</title>
        <authorList>
            <person name="Zhang L."/>
        </authorList>
    </citation>
    <scope>NUCLEOTIDE SEQUENCE</scope>
    <source>
        <strain evidence="5">P10CDO-S2</strain>
    </source>
</reference>
<evidence type="ECO:0000313" key="6">
    <source>
        <dbReference type="Proteomes" id="UP000066049"/>
    </source>
</evidence>